<feature type="coiled-coil region" evidence="1">
    <location>
        <begin position="24"/>
        <end position="51"/>
    </location>
</feature>
<evidence type="ECO:0000256" key="1">
    <source>
        <dbReference type="SAM" id="Coils"/>
    </source>
</evidence>
<sequence length="54" mass="6170">MNKEKVTSAVFAIITRFSNQKFTAQETRAVLEILEKLLKEQETKAENEKDLGLS</sequence>
<keyword evidence="1" id="KW-0175">Coiled coil</keyword>
<evidence type="ECO:0000313" key="2">
    <source>
        <dbReference type="EMBL" id="CAB4153056.1"/>
    </source>
</evidence>
<organism evidence="2">
    <name type="scientific">uncultured Caudovirales phage</name>
    <dbReference type="NCBI Taxonomy" id="2100421"/>
    <lineage>
        <taxon>Viruses</taxon>
        <taxon>Duplodnaviria</taxon>
        <taxon>Heunggongvirae</taxon>
        <taxon>Uroviricota</taxon>
        <taxon>Caudoviricetes</taxon>
        <taxon>Peduoviridae</taxon>
        <taxon>Maltschvirus</taxon>
        <taxon>Maltschvirus maltsch</taxon>
    </lineage>
</organism>
<protein>
    <submittedName>
        <fullName evidence="2">Uncharacterized protein</fullName>
    </submittedName>
</protein>
<dbReference type="EMBL" id="LR796582">
    <property type="protein sequence ID" value="CAB4153056.1"/>
    <property type="molecule type" value="Genomic_DNA"/>
</dbReference>
<accession>A0A6J5N6Q7</accession>
<proteinExistence type="predicted"/>
<reference evidence="2" key="1">
    <citation type="submission" date="2020-04" db="EMBL/GenBank/DDBJ databases">
        <authorList>
            <person name="Chiriac C."/>
            <person name="Salcher M."/>
            <person name="Ghai R."/>
            <person name="Kavagutti S V."/>
        </authorList>
    </citation>
    <scope>NUCLEOTIDE SEQUENCE</scope>
</reference>
<name>A0A6J5N6Q7_9CAUD</name>
<gene>
    <name evidence="2" type="ORF">UFOVP610_42</name>
</gene>